<evidence type="ECO:0000313" key="5">
    <source>
        <dbReference type="Proteomes" id="UP000828390"/>
    </source>
</evidence>
<keyword evidence="1" id="KW-0175">Coiled coil</keyword>
<feature type="coiled-coil region" evidence="1">
    <location>
        <begin position="48"/>
        <end position="107"/>
    </location>
</feature>
<evidence type="ECO:0000313" key="4">
    <source>
        <dbReference type="EMBL" id="KAH3832314.1"/>
    </source>
</evidence>
<dbReference type="Pfam" id="PF16026">
    <property type="entry name" value="MIEAP"/>
    <property type="match status" value="1"/>
</dbReference>
<feature type="region of interest" description="Disordered" evidence="2">
    <location>
        <begin position="331"/>
        <end position="353"/>
    </location>
</feature>
<feature type="domain" description="Mitochondria-eating protein C-terminal" evidence="3">
    <location>
        <begin position="524"/>
        <end position="596"/>
    </location>
</feature>
<dbReference type="AlphaFoldDB" id="A0A9D4K3I0"/>
<keyword evidence="5" id="KW-1185">Reference proteome</keyword>
<dbReference type="InterPro" id="IPR031981">
    <property type="entry name" value="MIEAP_C"/>
</dbReference>
<dbReference type="Proteomes" id="UP000828390">
    <property type="component" value="Unassembled WGS sequence"/>
</dbReference>
<name>A0A9D4K3I0_DREPO</name>
<comment type="caution">
    <text evidence="4">The sequence shown here is derived from an EMBL/GenBank/DDBJ whole genome shotgun (WGS) entry which is preliminary data.</text>
</comment>
<protein>
    <recommendedName>
        <fullName evidence="3">Mitochondria-eating protein C-terminal domain-containing protein</fullName>
    </recommendedName>
</protein>
<dbReference type="EMBL" id="JAIWYP010000004">
    <property type="protein sequence ID" value="KAH3832314.1"/>
    <property type="molecule type" value="Genomic_DNA"/>
</dbReference>
<reference evidence="4" key="1">
    <citation type="journal article" date="2019" name="bioRxiv">
        <title>The Genome of the Zebra Mussel, Dreissena polymorpha: A Resource for Invasive Species Research.</title>
        <authorList>
            <person name="McCartney M.A."/>
            <person name="Auch B."/>
            <person name="Kono T."/>
            <person name="Mallez S."/>
            <person name="Zhang Y."/>
            <person name="Obille A."/>
            <person name="Becker A."/>
            <person name="Abrahante J.E."/>
            <person name="Garbe J."/>
            <person name="Badalamenti J.P."/>
            <person name="Herman A."/>
            <person name="Mangelson H."/>
            <person name="Liachko I."/>
            <person name="Sullivan S."/>
            <person name="Sone E.D."/>
            <person name="Koren S."/>
            <person name="Silverstein K.A.T."/>
            <person name="Beckman K.B."/>
            <person name="Gohl D.M."/>
        </authorList>
    </citation>
    <scope>NUCLEOTIDE SEQUENCE</scope>
    <source>
        <strain evidence="4">Duluth1</strain>
        <tissue evidence="4">Whole animal</tissue>
    </source>
</reference>
<gene>
    <name evidence="4" type="ORF">DPMN_105597</name>
</gene>
<accession>A0A9D4K3I0</accession>
<proteinExistence type="predicted"/>
<evidence type="ECO:0000259" key="3">
    <source>
        <dbReference type="Pfam" id="PF16026"/>
    </source>
</evidence>
<evidence type="ECO:0000256" key="2">
    <source>
        <dbReference type="SAM" id="MobiDB-lite"/>
    </source>
</evidence>
<feature type="compositionally biased region" description="Low complexity" evidence="2">
    <location>
        <begin position="337"/>
        <end position="353"/>
    </location>
</feature>
<evidence type="ECO:0000256" key="1">
    <source>
        <dbReference type="SAM" id="Coils"/>
    </source>
</evidence>
<sequence length="599" mass="68437">MCSNIDPMVCMENATSDPSEHGTCVQHNEMEVDSTEQAEHVPKNLSVEDKLTQELNLAKEMLKEKMNELASEKNAYLRLEHESNIKYSQLQEEKEACEARYTQARQAASNYYAALEEQKQIIEIASSTEERLQRIIDQDTHDMKALVAKIVQLQEQIHSTEDKYATLNRKDKTKLESLEKENLTFKIKLCSERRHMEEKMNRMNQKFSVEINKLKESFTIAVQEKDDLTIRLSKLASASLTHNNPNIADLSDPNRPTKLAEAFSELYDNEWTDAFETLKDDDEVKRVKSLSTMLQKAYGLSVSLSKEALIDIKGTSAKIVFNIKTQHHEREHSGFVSGSNSSEQNNVNSNDSNSLTINSLNDNTPVLQTEHFENAIRVETITSHVSAMESYDRENRMTASQQNLLKENTHHDNVTEKHQENESKNDAQHTTIPICEVDEQLHVHATHKLLELSECSSEIDTVKKNESEMEIATVDFDFEQLQPTEKQLISDIRKRIFNDIKDQIIFMISDAVVAGMNLRACENSIFTYVKACASICWQMRIHQPPVCIDFVEVDDQTPFNTASYKHYTKSGPRIEYVVWPALYLHEGGPLLSKGVAQGK</sequence>
<feature type="coiled-coil region" evidence="1">
    <location>
        <begin position="136"/>
        <end position="170"/>
    </location>
</feature>
<organism evidence="4 5">
    <name type="scientific">Dreissena polymorpha</name>
    <name type="common">Zebra mussel</name>
    <name type="synonym">Mytilus polymorpha</name>
    <dbReference type="NCBI Taxonomy" id="45954"/>
    <lineage>
        <taxon>Eukaryota</taxon>
        <taxon>Metazoa</taxon>
        <taxon>Spiralia</taxon>
        <taxon>Lophotrochozoa</taxon>
        <taxon>Mollusca</taxon>
        <taxon>Bivalvia</taxon>
        <taxon>Autobranchia</taxon>
        <taxon>Heteroconchia</taxon>
        <taxon>Euheterodonta</taxon>
        <taxon>Imparidentia</taxon>
        <taxon>Neoheterodontei</taxon>
        <taxon>Myida</taxon>
        <taxon>Dreissenoidea</taxon>
        <taxon>Dreissenidae</taxon>
        <taxon>Dreissena</taxon>
    </lineage>
</organism>
<reference evidence="4" key="2">
    <citation type="submission" date="2020-11" db="EMBL/GenBank/DDBJ databases">
        <authorList>
            <person name="McCartney M.A."/>
            <person name="Auch B."/>
            <person name="Kono T."/>
            <person name="Mallez S."/>
            <person name="Becker A."/>
            <person name="Gohl D.M."/>
            <person name="Silverstein K.A.T."/>
            <person name="Koren S."/>
            <person name="Bechman K.B."/>
            <person name="Herman A."/>
            <person name="Abrahante J.E."/>
            <person name="Garbe J."/>
        </authorList>
    </citation>
    <scope>NUCLEOTIDE SEQUENCE</scope>
    <source>
        <strain evidence="4">Duluth1</strain>
        <tissue evidence="4">Whole animal</tissue>
    </source>
</reference>